<dbReference type="Proteomes" id="UP000572540">
    <property type="component" value="Unassembled WGS sequence"/>
</dbReference>
<reference evidence="1 2" key="1">
    <citation type="submission" date="2020-07" db="EMBL/GenBank/DDBJ databases">
        <title>Exploring microbial biodiversity for novel pathways involved in the catabolism of aromatic compounds derived from lignin.</title>
        <authorList>
            <person name="Elkins J."/>
        </authorList>
    </citation>
    <scope>NUCLEOTIDE SEQUENCE [LARGE SCALE GENOMIC DNA]</scope>
    <source>
        <strain evidence="1 2">H2C3B</strain>
    </source>
</reference>
<accession>A0A7Z0B0Q5</accession>
<evidence type="ECO:0000313" key="1">
    <source>
        <dbReference type="EMBL" id="NYH16879.1"/>
    </source>
</evidence>
<dbReference type="AlphaFoldDB" id="A0A7Z0B0Q5"/>
<proteinExistence type="predicted"/>
<name>A0A7Z0B0Q5_9BURK</name>
<evidence type="ECO:0000313" key="2">
    <source>
        <dbReference type="Proteomes" id="UP000572540"/>
    </source>
</evidence>
<protein>
    <submittedName>
        <fullName evidence="1">Uncharacterized protein</fullName>
    </submittedName>
</protein>
<gene>
    <name evidence="1" type="ORF">GGD41_004107</name>
</gene>
<organism evidence="1 2">
    <name type="scientific">Paraburkholderia bryophila</name>
    <dbReference type="NCBI Taxonomy" id="420952"/>
    <lineage>
        <taxon>Bacteria</taxon>
        <taxon>Pseudomonadati</taxon>
        <taxon>Pseudomonadota</taxon>
        <taxon>Betaproteobacteria</taxon>
        <taxon>Burkholderiales</taxon>
        <taxon>Burkholderiaceae</taxon>
        <taxon>Paraburkholderia</taxon>
    </lineage>
</organism>
<comment type="caution">
    <text evidence="1">The sequence shown here is derived from an EMBL/GenBank/DDBJ whole genome shotgun (WGS) entry which is preliminary data.</text>
</comment>
<sequence length="67" mass="7283">MAGSSRAVNFESMFKAMSMVDRAIAIASSRIAAQHKRMAEIADASASAIHVPASDPLVRTPFRHRTR</sequence>
<dbReference type="EMBL" id="JACCAU010000001">
    <property type="protein sequence ID" value="NYH16879.1"/>
    <property type="molecule type" value="Genomic_DNA"/>
</dbReference>